<sequence>MQIVEALGDRWGVEQVDGGTRVRSVLGPGGDRGTPR</sequence>
<dbReference type="EMBL" id="PVTG01000001">
    <property type="protein sequence ID" value="PRY52195.1"/>
    <property type="molecule type" value="Genomic_DNA"/>
</dbReference>
<gene>
    <name evidence="1" type="ORF">LY71_101572</name>
</gene>
<proteinExistence type="predicted"/>
<dbReference type="AlphaFoldDB" id="A0A2T0U2P9"/>
<dbReference type="Proteomes" id="UP000239210">
    <property type="component" value="Unassembled WGS sequence"/>
</dbReference>
<evidence type="ECO:0000313" key="1">
    <source>
        <dbReference type="EMBL" id="PRY52195.1"/>
    </source>
</evidence>
<organism evidence="1 2">
    <name type="scientific">Geodermatophilus tzadiensis</name>
    <dbReference type="NCBI Taxonomy" id="1137988"/>
    <lineage>
        <taxon>Bacteria</taxon>
        <taxon>Bacillati</taxon>
        <taxon>Actinomycetota</taxon>
        <taxon>Actinomycetes</taxon>
        <taxon>Geodermatophilales</taxon>
        <taxon>Geodermatophilaceae</taxon>
        <taxon>Geodermatophilus</taxon>
    </lineage>
</organism>
<accession>A0A2T0U2P9</accession>
<comment type="caution">
    <text evidence="1">The sequence shown here is derived from an EMBL/GenBank/DDBJ whole genome shotgun (WGS) entry which is preliminary data.</text>
</comment>
<protein>
    <submittedName>
        <fullName evidence="1">Uncharacterized protein</fullName>
    </submittedName>
</protein>
<keyword evidence="2" id="KW-1185">Reference proteome</keyword>
<name>A0A2T0U2P9_9ACTN</name>
<reference evidence="1 2" key="1">
    <citation type="submission" date="2018-03" db="EMBL/GenBank/DDBJ databases">
        <title>Genomic Encyclopedia of Archaeal and Bacterial Type Strains, Phase II (KMG-II): from individual species to whole genera.</title>
        <authorList>
            <person name="Goeker M."/>
        </authorList>
    </citation>
    <scope>NUCLEOTIDE SEQUENCE [LARGE SCALE GENOMIC DNA]</scope>
    <source>
        <strain evidence="1 2">DSM 45416</strain>
    </source>
</reference>
<evidence type="ECO:0000313" key="2">
    <source>
        <dbReference type="Proteomes" id="UP000239210"/>
    </source>
</evidence>